<accession>A0ABP8NR46</accession>
<name>A0ABP8NR46_9BACT</name>
<comment type="caution">
    <text evidence="2">The sequence shown here is derived from an EMBL/GenBank/DDBJ whole genome shotgun (WGS) entry which is preliminary data.</text>
</comment>
<keyword evidence="3" id="KW-1185">Reference proteome</keyword>
<sequence length="190" mass="20371">MSKWFVKIAVNEFLPLALLALMLAGCQTDENVAGLNESPPSTTAANASAAENTSDVDALVKSYLDLRKTLAEDKSDGIAVKVAAIGEKAKPLFNSDNADVERVAKAIATSAEPKPEDLVAARKAYQSISASMIELVKIASPSNQAVSELYVAYCPMVKASWLQTTEEIENPYMGQKMLSCGEIKEEIPTE</sequence>
<dbReference type="EMBL" id="BAABGA010000107">
    <property type="protein sequence ID" value="GAA4469677.1"/>
    <property type="molecule type" value="Genomic_DNA"/>
</dbReference>
<gene>
    <name evidence="2" type="ORF">GCM10023156_62080</name>
</gene>
<evidence type="ECO:0008006" key="4">
    <source>
        <dbReference type="Google" id="ProtNLM"/>
    </source>
</evidence>
<feature type="chain" id="PRO_5046061017" description="DUF3347 domain-containing protein" evidence="1">
    <location>
        <begin position="21"/>
        <end position="190"/>
    </location>
</feature>
<feature type="signal peptide" evidence="1">
    <location>
        <begin position="1"/>
        <end position="20"/>
    </location>
</feature>
<keyword evidence="1" id="KW-0732">Signal</keyword>
<evidence type="ECO:0000313" key="2">
    <source>
        <dbReference type="EMBL" id="GAA4469677.1"/>
    </source>
</evidence>
<dbReference type="Proteomes" id="UP001500840">
    <property type="component" value="Unassembled WGS sequence"/>
</dbReference>
<protein>
    <recommendedName>
        <fullName evidence="4">DUF3347 domain-containing protein</fullName>
    </recommendedName>
</protein>
<dbReference type="PROSITE" id="PS51257">
    <property type="entry name" value="PROKAR_LIPOPROTEIN"/>
    <property type="match status" value="1"/>
</dbReference>
<proteinExistence type="predicted"/>
<evidence type="ECO:0000256" key="1">
    <source>
        <dbReference type="SAM" id="SignalP"/>
    </source>
</evidence>
<organism evidence="2 3">
    <name type="scientific">Novipirellula rosea</name>
    <dbReference type="NCBI Taxonomy" id="1031540"/>
    <lineage>
        <taxon>Bacteria</taxon>
        <taxon>Pseudomonadati</taxon>
        <taxon>Planctomycetota</taxon>
        <taxon>Planctomycetia</taxon>
        <taxon>Pirellulales</taxon>
        <taxon>Pirellulaceae</taxon>
        <taxon>Novipirellula</taxon>
    </lineage>
</organism>
<evidence type="ECO:0000313" key="3">
    <source>
        <dbReference type="Proteomes" id="UP001500840"/>
    </source>
</evidence>
<reference evidence="3" key="1">
    <citation type="journal article" date="2019" name="Int. J. Syst. Evol. Microbiol.">
        <title>The Global Catalogue of Microorganisms (GCM) 10K type strain sequencing project: providing services to taxonomists for standard genome sequencing and annotation.</title>
        <authorList>
            <consortium name="The Broad Institute Genomics Platform"/>
            <consortium name="The Broad Institute Genome Sequencing Center for Infectious Disease"/>
            <person name="Wu L."/>
            <person name="Ma J."/>
        </authorList>
    </citation>
    <scope>NUCLEOTIDE SEQUENCE [LARGE SCALE GENOMIC DNA]</scope>
    <source>
        <strain evidence="3">JCM 17759</strain>
    </source>
</reference>
<dbReference type="RefSeq" id="WP_345327530.1">
    <property type="nucleotide sequence ID" value="NZ_BAABGA010000107.1"/>
</dbReference>